<gene>
    <name evidence="9" type="ORF">P409_08165</name>
</gene>
<dbReference type="InterPro" id="IPR011701">
    <property type="entry name" value="MFS"/>
</dbReference>
<evidence type="ECO:0000256" key="7">
    <source>
        <dbReference type="SAM" id="Phobius"/>
    </source>
</evidence>
<evidence type="ECO:0000313" key="9">
    <source>
        <dbReference type="EMBL" id="KGM34810.1"/>
    </source>
</evidence>
<evidence type="ECO:0000259" key="8">
    <source>
        <dbReference type="PROSITE" id="PS50850"/>
    </source>
</evidence>
<evidence type="ECO:0000256" key="3">
    <source>
        <dbReference type="ARBA" id="ARBA00022475"/>
    </source>
</evidence>
<evidence type="ECO:0000256" key="6">
    <source>
        <dbReference type="ARBA" id="ARBA00023136"/>
    </source>
</evidence>
<accession>A0A0A0D9W1</accession>
<evidence type="ECO:0000256" key="1">
    <source>
        <dbReference type="ARBA" id="ARBA00004651"/>
    </source>
</evidence>
<feature type="transmembrane region" description="Helical" evidence="7">
    <location>
        <begin position="240"/>
        <end position="259"/>
    </location>
</feature>
<feature type="domain" description="Major facilitator superfamily (MFS) profile" evidence="8">
    <location>
        <begin position="22"/>
        <end position="482"/>
    </location>
</feature>
<comment type="subcellular location">
    <subcellularLocation>
        <location evidence="1">Cell membrane</location>
        <topology evidence="1">Multi-pass membrane protein</topology>
    </subcellularLocation>
</comment>
<evidence type="ECO:0000256" key="2">
    <source>
        <dbReference type="ARBA" id="ARBA00022448"/>
    </source>
</evidence>
<comment type="caution">
    <text evidence="9">The sequence shown here is derived from an EMBL/GenBank/DDBJ whole genome shotgun (WGS) entry which is preliminary data.</text>
</comment>
<keyword evidence="6 7" id="KW-0472">Membrane</keyword>
<dbReference type="Gene3D" id="1.20.1250.20">
    <property type="entry name" value="MFS general substrate transporter like domains"/>
    <property type="match status" value="1"/>
</dbReference>
<reference evidence="9 10" key="1">
    <citation type="submission" date="2014-01" db="EMBL/GenBank/DDBJ databases">
        <title>Genome sequence determination for a cystic fibrosis isolate, Inquilinus limosus.</title>
        <authorList>
            <person name="Pino M."/>
            <person name="Di Conza J."/>
            <person name="Gutkind G."/>
        </authorList>
    </citation>
    <scope>NUCLEOTIDE SEQUENCE [LARGE SCALE GENOMIC DNA]</scope>
    <source>
        <strain evidence="9 10">MP06</strain>
    </source>
</reference>
<keyword evidence="3" id="KW-1003">Cell membrane</keyword>
<feature type="transmembrane region" description="Helical" evidence="7">
    <location>
        <begin position="119"/>
        <end position="137"/>
    </location>
</feature>
<dbReference type="PROSITE" id="PS50850">
    <property type="entry name" value="MFS"/>
    <property type="match status" value="1"/>
</dbReference>
<feature type="transmembrane region" description="Helical" evidence="7">
    <location>
        <begin position="271"/>
        <end position="297"/>
    </location>
</feature>
<dbReference type="FunFam" id="1.20.1720.10:FF:000004">
    <property type="entry name" value="EmrB/QacA family drug resistance transporter"/>
    <property type="match status" value="1"/>
</dbReference>
<sequence length="498" mass="51857">MSAHSPAVAAPAPLDHATVRSIIIGIMLAMLLAALDQTIVATALPTIGQELGDVEHLSWVVSAYLLASTAVTPLYGKFSDIHGRRVTLLVSITVFIVGSVVCALAPTMLALILARALQGLGGGGLISLAQTIIADVVSPKERGRYQGYIASVFVTSSVVGPVLGGLFADHLHWSVIFWINLPLGLGAFWMVWGALRRLPRHERRHRLDVLGAVLMVGATVAAMLALTWGGTRYAWGSPEILGLFAVSLVFWVLFALRLLKADEPLIPLAVMVNPVVGTGTAAAFCVMGTFIGLSIYVPVYLEGILGLSASNAGLALMPLMAGTVTGANIAGRFMARMTHYKRTPLVGLVIAAAALLLLAADPAGRPMWLVEVLLAAIGLGLGTVLPVTTISIQNAVAMHQLGTATGCMNFFRSLGSAIVVAGFGAIVLGAIGGGGPGRSAENLGDLTPAMREGLVGAFHWLFLAAAVGLALGFVWLLLMEERPLRSGAAAHAKEALVE</sequence>
<dbReference type="Gene3D" id="1.20.1720.10">
    <property type="entry name" value="Multidrug resistance protein D"/>
    <property type="match status" value="1"/>
</dbReference>
<feature type="transmembrane region" description="Helical" evidence="7">
    <location>
        <begin position="372"/>
        <end position="392"/>
    </location>
</feature>
<dbReference type="InterPro" id="IPR036259">
    <property type="entry name" value="MFS_trans_sf"/>
</dbReference>
<dbReference type="CDD" id="cd17502">
    <property type="entry name" value="MFS_Azr1_MDR_like"/>
    <property type="match status" value="1"/>
</dbReference>
<keyword evidence="2" id="KW-0813">Transport</keyword>
<feature type="transmembrane region" description="Helical" evidence="7">
    <location>
        <begin position="21"/>
        <end position="44"/>
    </location>
</feature>
<evidence type="ECO:0000313" key="10">
    <source>
        <dbReference type="Proteomes" id="UP000029995"/>
    </source>
</evidence>
<evidence type="ECO:0000256" key="5">
    <source>
        <dbReference type="ARBA" id="ARBA00022989"/>
    </source>
</evidence>
<dbReference type="EMBL" id="JANX01000067">
    <property type="protein sequence ID" value="KGM34810.1"/>
    <property type="molecule type" value="Genomic_DNA"/>
</dbReference>
<feature type="transmembrane region" description="Helical" evidence="7">
    <location>
        <begin position="88"/>
        <end position="113"/>
    </location>
</feature>
<feature type="transmembrane region" description="Helical" evidence="7">
    <location>
        <begin position="56"/>
        <end position="76"/>
    </location>
</feature>
<protein>
    <submittedName>
        <fullName evidence="9">MFS transporter</fullName>
    </submittedName>
</protein>
<feature type="transmembrane region" description="Helical" evidence="7">
    <location>
        <begin position="149"/>
        <end position="167"/>
    </location>
</feature>
<dbReference type="InterPro" id="IPR020846">
    <property type="entry name" value="MFS_dom"/>
</dbReference>
<dbReference type="AlphaFoldDB" id="A0A0A0D9W1"/>
<dbReference type="RefSeq" id="WP_034834108.1">
    <property type="nucleotide sequence ID" value="NZ_JANX01000067.1"/>
</dbReference>
<proteinExistence type="predicted"/>
<feature type="transmembrane region" description="Helical" evidence="7">
    <location>
        <begin position="173"/>
        <end position="195"/>
    </location>
</feature>
<name>A0A0A0D9W1_9PROT</name>
<feature type="transmembrane region" description="Helical" evidence="7">
    <location>
        <begin position="207"/>
        <end position="228"/>
    </location>
</feature>
<dbReference type="GO" id="GO:0005886">
    <property type="term" value="C:plasma membrane"/>
    <property type="evidence" value="ECO:0007669"/>
    <property type="project" value="UniProtKB-SubCell"/>
</dbReference>
<evidence type="ECO:0000256" key="4">
    <source>
        <dbReference type="ARBA" id="ARBA00022692"/>
    </source>
</evidence>
<feature type="transmembrane region" description="Helical" evidence="7">
    <location>
        <begin position="457"/>
        <end position="478"/>
    </location>
</feature>
<dbReference type="PANTHER" id="PTHR23501">
    <property type="entry name" value="MAJOR FACILITATOR SUPERFAMILY"/>
    <property type="match status" value="1"/>
</dbReference>
<feature type="transmembrane region" description="Helical" evidence="7">
    <location>
        <begin position="413"/>
        <end position="437"/>
    </location>
</feature>
<dbReference type="SUPFAM" id="SSF103473">
    <property type="entry name" value="MFS general substrate transporter"/>
    <property type="match status" value="2"/>
</dbReference>
<dbReference type="OrthoDB" id="9771737at2"/>
<dbReference type="PANTHER" id="PTHR23501:SF197">
    <property type="entry name" value="COMD"/>
    <property type="match status" value="1"/>
</dbReference>
<feature type="transmembrane region" description="Helical" evidence="7">
    <location>
        <begin position="309"/>
        <end position="331"/>
    </location>
</feature>
<dbReference type="Pfam" id="PF07690">
    <property type="entry name" value="MFS_1"/>
    <property type="match status" value="2"/>
</dbReference>
<dbReference type="Proteomes" id="UP000029995">
    <property type="component" value="Unassembled WGS sequence"/>
</dbReference>
<dbReference type="PRINTS" id="PR01036">
    <property type="entry name" value="TCRTETB"/>
</dbReference>
<keyword evidence="4 7" id="KW-0812">Transmembrane</keyword>
<dbReference type="GO" id="GO:0022857">
    <property type="term" value="F:transmembrane transporter activity"/>
    <property type="evidence" value="ECO:0007669"/>
    <property type="project" value="InterPro"/>
</dbReference>
<feature type="transmembrane region" description="Helical" evidence="7">
    <location>
        <begin position="343"/>
        <end position="360"/>
    </location>
</feature>
<keyword evidence="5 7" id="KW-1133">Transmembrane helix</keyword>
<organism evidence="9 10">
    <name type="scientific">Inquilinus limosus MP06</name>
    <dbReference type="NCBI Taxonomy" id="1398085"/>
    <lineage>
        <taxon>Bacteria</taxon>
        <taxon>Pseudomonadati</taxon>
        <taxon>Pseudomonadota</taxon>
        <taxon>Alphaproteobacteria</taxon>
        <taxon>Rhodospirillales</taxon>
        <taxon>Rhodospirillaceae</taxon>
        <taxon>Inquilinus</taxon>
    </lineage>
</organism>